<gene>
    <name evidence="1" type="ORF">M9Y10_032481</name>
</gene>
<proteinExistence type="predicted"/>
<sequence>MPVKRKSKVPAAYSRRQNSEKIVTQNLLDGFVSKGSRGEALIEEILGSPLKKISLNGLIQVASLISDIANIQFPRNYKRKKDLIVKWFQENEDIINAKKKYLQIKYEENNEKPGIME</sequence>
<dbReference type="Proteomes" id="UP001470230">
    <property type="component" value="Unassembled WGS sequence"/>
</dbReference>
<reference evidence="1 2" key="1">
    <citation type="submission" date="2024-04" db="EMBL/GenBank/DDBJ databases">
        <title>Tritrichomonas musculus Genome.</title>
        <authorList>
            <person name="Alves-Ferreira E."/>
            <person name="Grigg M."/>
            <person name="Lorenzi H."/>
            <person name="Galac M."/>
        </authorList>
    </citation>
    <scope>NUCLEOTIDE SEQUENCE [LARGE SCALE GENOMIC DNA]</scope>
    <source>
        <strain evidence="1 2">EAF2021</strain>
    </source>
</reference>
<evidence type="ECO:0000313" key="1">
    <source>
        <dbReference type="EMBL" id="KAK8839016.1"/>
    </source>
</evidence>
<organism evidence="1 2">
    <name type="scientific">Tritrichomonas musculus</name>
    <dbReference type="NCBI Taxonomy" id="1915356"/>
    <lineage>
        <taxon>Eukaryota</taxon>
        <taxon>Metamonada</taxon>
        <taxon>Parabasalia</taxon>
        <taxon>Tritrichomonadida</taxon>
        <taxon>Tritrichomonadidae</taxon>
        <taxon>Tritrichomonas</taxon>
    </lineage>
</organism>
<name>A0ABR2GZH3_9EUKA</name>
<keyword evidence="2" id="KW-1185">Reference proteome</keyword>
<comment type="caution">
    <text evidence="1">The sequence shown here is derived from an EMBL/GenBank/DDBJ whole genome shotgun (WGS) entry which is preliminary data.</text>
</comment>
<accession>A0ABR2GZH3</accession>
<evidence type="ECO:0000313" key="2">
    <source>
        <dbReference type="Proteomes" id="UP001470230"/>
    </source>
</evidence>
<protein>
    <submittedName>
        <fullName evidence="1">Uncharacterized protein</fullName>
    </submittedName>
</protein>
<dbReference type="EMBL" id="JAPFFF010000053">
    <property type="protein sequence ID" value="KAK8839016.1"/>
    <property type="molecule type" value="Genomic_DNA"/>
</dbReference>